<feature type="region of interest" description="Disordered" evidence="1">
    <location>
        <begin position="1"/>
        <end position="91"/>
    </location>
</feature>
<evidence type="ECO:0000256" key="1">
    <source>
        <dbReference type="SAM" id="MobiDB-lite"/>
    </source>
</evidence>
<keyword evidence="4" id="KW-1185">Reference proteome</keyword>
<feature type="transmembrane region" description="Helical" evidence="2">
    <location>
        <begin position="114"/>
        <end position="132"/>
    </location>
</feature>
<organism evidence="3 4">
    <name type="scientific">Bodo saltans</name>
    <name type="common">Flagellated protozoan</name>
    <dbReference type="NCBI Taxonomy" id="75058"/>
    <lineage>
        <taxon>Eukaryota</taxon>
        <taxon>Discoba</taxon>
        <taxon>Euglenozoa</taxon>
        <taxon>Kinetoplastea</taxon>
        <taxon>Metakinetoplastina</taxon>
        <taxon>Eubodonida</taxon>
        <taxon>Bodonidae</taxon>
        <taxon>Bodo</taxon>
    </lineage>
</organism>
<name>A0A0S4IYP3_BODSA</name>
<reference evidence="4" key="1">
    <citation type="submission" date="2015-09" db="EMBL/GenBank/DDBJ databases">
        <authorList>
            <consortium name="Pathogen Informatics"/>
        </authorList>
    </citation>
    <scope>NUCLEOTIDE SEQUENCE [LARGE SCALE GENOMIC DNA]</scope>
    <source>
        <strain evidence="4">Lake Konstanz</strain>
    </source>
</reference>
<keyword evidence="2" id="KW-0472">Membrane</keyword>
<sequence>MEMAAKRNAAASEELWMHPQHQSDAARDPTTAPPPLRRPMVWGAAPPLRSAAPQQQQQHALTPSPPNSPSPTEGSVPAGQPLPPSSARRGTTPQQILRAFVSDNPWDTLHAQPALAVVGGTTALSMISAYILQNHVLDTHDHLGVFLFGSYLIFSSYFMVYYFLERFSTSFRKISQDKKFYTIGNLLKAGVLVSITPFAVYNLMLVLVYDTWESNTLRNLGCIYAIPDFVSMVVVRRMAWTTWLHHICVCLFNYFSIHNDYAQENVCRLIVVYACFSTFAYCVNMLLASRFLGVSAQVSRVLSFVALCVYVFCCAVNWVWQAHYLRRLIHENDHWTIYLYMTLICFVMWDDIVLNRWLLQNARNTHGGILAGGRQHQDGGAVARGAAGPRRGIRGACC</sequence>
<feature type="transmembrane region" description="Helical" evidence="2">
    <location>
        <begin position="269"/>
        <end position="289"/>
    </location>
</feature>
<feature type="transmembrane region" description="Helical" evidence="2">
    <location>
        <begin position="144"/>
        <end position="164"/>
    </location>
</feature>
<keyword evidence="2" id="KW-1133">Transmembrane helix</keyword>
<feature type="transmembrane region" description="Helical" evidence="2">
    <location>
        <begin position="238"/>
        <end position="257"/>
    </location>
</feature>
<keyword evidence="2 3" id="KW-0812">Transmembrane</keyword>
<evidence type="ECO:0000313" key="4">
    <source>
        <dbReference type="Proteomes" id="UP000051952"/>
    </source>
</evidence>
<feature type="transmembrane region" description="Helical" evidence="2">
    <location>
        <begin position="301"/>
        <end position="320"/>
    </location>
</feature>
<dbReference type="EMBL" id="CYKH01000672">
    <property type="protein sequence ID" value="CUG14345.1"/>
    <property type="molecule type" value="Genomic_DNA"/>
</dbReference>
<dbReference type="Proteomes" id="UP000051952">
    <property type="component" value="Unassembled WGS sequence"/>
</dbReference>
<evidence type="ECO:0000313" key="3">
    <source>
        <dbReference type="EMBL" id="CUG14345.1"/>
    </source>
</evidence>
<gene>
    <name evidence="3" type="ORF">BSAL_74915</name>
</gene>
<feature type="transmembrane region" description="Helical" evidence="2">
    <location>
        <begin position="185"/>
        <end position="209"/>
    </location>
</feature>
<evidence type="ECO:0000256" key="2">
    <source>
        <dbReference type="SAM" id="Phobius"/>
    </source>
</evidence>
<dbReference type="OMA" id="QNARNTH"/>
<dbReference type="OrthoDB" id="267178at2759"/>
<feature type="compositionally biased region" description="Polar residues" evidence="1">
    <location>
        <begin position="52"/>
        <end position="61"/>
    </location>
</feature>
<dbReference type="VEuPathDB" id="TriTrypDB:BSAL_74915"/>
<protein>
    <submittedName>
        <fullName evidence="3">Transmembrane protein, putative</fullName>
    </submittedName>
</protein>
<proteinExistence type="predicted"/>
<accession>A0A0S4IYP3</accession>
<dbReference type="AlphaFoldDB" id="A0A0S4IYP3"/>